<sequence>MTVSGNPSHLHHWEPTLVAVPYLFTQGDYSLTVTCNSRNLNPVQVVDNETNRQKSTKDPIETNGADFFGSQTQIKVRGCCQGT</sequence>
<dbReference type="EMBL" id="DUZY01000008">
    <property type="protein sequence ID" value="DAD48618.1"/>
    <property type="molecule type" value="Genomic_DNA"/>
</dbReference>
<proteinExistence type="predicted"/>
<evidence type="ECO:0000313" key="1">
    <source>
        <dbReference type="EMBL" id="DAD48618.1"/>
    </source>
</evidence>
<gene>
    <name evidence="1" type="ORF">HUJ06_018555</name>
</gene>
<organism evidence="1 2">
    <name type="scientific">Nelumbo nucifera</name>
    <name type="common">Sacred lotus</name>
    <dbReference type="NCBI Taxonomy" id="4432"/>
    <lineage>
        <taxon>Eukaryota</taxon>
        <taxon>Viridiplantae</taxon>
        <taxon>Streptophyta</taxon>
        <taxon>Embryophyta</taxon>
        <taxon>Tracheophyta</taxon>
        <taxon>Spermatophyta</taxon>
        <taxon>Magnoliopsida</taxon>
        <taxon>Proteales</taxon>
        <taxon>Nelumbonaceae</taxon>
        <taxon>Nelumbo</taxon>
    </lineage>
</organism>
<evidence type="ECO:0000313" key="2">
    <source>
        <dbReference type="Proteomes" id="UP000607653"/>
    </source>
</evidence>
<protein>
    <submittedName>
        <fullName evidence="1">Uncharacterized protein</fullName>
    </submittedName>
</protein>
<keyword evidence="2" id="KW-1185">Reference proteome</keyword>
<dbReference type="AlphaFoldDB" id="A0A823A3J4"/>
<comment type="caution">
    <text evidence="1">The sequence shown here is derived from an EMBL/GenBank/DDBJ whole genome shotgun (WGS) entry which is preliminary data.</text>
</comment>
<name>A0A823A3J4_NELNU</name>
<accession>A0A823A3J4</accession>
<dbReference type="Proteomes" id="UP000607653">
    <property type="component" value="Unassembled WGS sequence"/>
</dbReference>
<reference evidence="1 2" key="1">
    <citation type="journal article" date="2020" name="Mol. Biol. Evol.">
        <title>Distinct Expression and Methylation Patterns for Genes with Different Fates following a Single Whole-Genome Duplication in Flowering Plants.</title>
        <authorList>
            <person name="Shi T."/>
            <person name="Rahmani R.S."/>
            <person name="Gugger P.F."/>
            <person name="Wang M."/>
            <person name="Li H."/>
            <person name="Zhang Y."/>
            <person name="Li Z."/>
            <person name="Wang Q."/>
            <person name="Van de Peer Y."/>
            <person name="Marchal K."/>
            <person name="Chen J."/>
        </authorList>
    </citation>
    <scope>NUCLEOTIDE SEQUENCE [LARGE SCALE GENOMIC DNA]</scope>
    <source>
        <tissue evidence="1">Leaf</tissue>
    </source>
</reference>